<organism evidence="1 2">
    <name type="scientific">Arcicella aurantiaca</name>
    <dbReference type="NCBI Taxonomy" id="591202"/>
    <lineage>
        <taxon>Bacteria</taxon>
        <taxon>Pseudomonadati</taxon>
        <taxon>Bacteroidota</taxon>
        <taxon>Cytophagia</taxon>
        <taxon>Cytophagales</taxon>
        <taxon>Flectobacillaceae</taxon>
        <taxon>Arcicella</taxon>
    </lineage>
</organism>
<gene>
    <name evidence="1" type="ORF">LV89_04965</name>
</gene>
<evidence type="ECO:0000313" key="1">
    <source>
        <dbReference type="EMBL" id="PWK15755.1"/>
    </source>
</evidence>
<evidence type="ECO:0000313" key="2">
    <source>
        <dbReference type="Proteomes" id="UP000245489"/>
    </source>
</evidence>
<keyword evidence="2" id="KW-1185">Reference proteome</keyword>
<comment type="caution">
    <text evidence="1">The sequence shown here is derived from an EMBL/GenBank/DDBJ whole genome shotgun (WGS) entry which is preliminary data.</text>
</comment>
<dbReference type="RefSeq" id="WP_109745651.1">
    <property type="nucleotide sequence ID" value="NZ_QGGO01000056.1"/>
</dbReference>
<sequence length="133" mass="15873">MTFFITSESSYEVPNLKTVEFEDELNSFFLEKNYGDSITHISTIIICVSDKFEQFHPVRKARLAKDRAKLGFEYKLDFNTYQTMDKEQQIKYIENEYLKSIKEIFENKKIKNFDDKTFLCDLDSFLNKEENVS</sequence>
<reference evidence="1 2" key="1">
    <citation type="submission" date="2018-05" db="EMBL/GenBank/DDBJ databases">
        <title>Genomic Encyclopedia of Archaeal and Bacterial Type Strains, Phase II (KMG-II): from individual species to whole genera.</title>
        <authorList>
            <person name="Goeker M."/>
        </authorList>
    </citation>
    <scope>NUCLEOTIDE SEQUENCE [LARGE SCALE GENOMIC DNA]</scope>
    <source>
        <strain evidence="1 2">DSM 22214</strain>
    </source>
</reference>
<dbReference type="Proteomes" id="UP000245489">
    <property type="component" value="Unassembled WGS sequence"/>
</dbReference>
<proteinExistence type="predicted"/>
<name>A0A316DCS3_9BACT</name>
<dbReference type="OrthoDB" id="1359970at2"/>
<accession>A0A316DCS3</accession>
<dbReference type="AlphaFoldDB" id="A0A316DCS3"/>
<dbReference type="EMBL" id="QGGO01000056">
    <property type="protein sequence ID" value="PWK15755.1"/>
    <property type="molecule type" value="Genomic_DNA"/>
</dbReference>
<protein>
    <submittedName>
        <fullName evidence="1">Uncharacterized protein</fullName>
    </submittedName>
</protein>